<dbReference type="AlphaFoldDB" id="A0AAN5PGX4"/>
<dbReference type="EMBL" id="DACWHX010000012">
    <property type="protein sequence ID" value="HAU1880740.1"/>
    <property type="molecule type" value="Genomic_DNA"/>
</dbReference>
<accession>A0AAN5PGX4</accession>
<feature type="transmembrane region" description="Helical" evidence="1">
    <location>
        <begin position="98"/>
        <end position="119"/>
    </location>
</feature>
<evidence type="ECO:0000313" key="2">
    <source>
        <dbReference type="EMBL" id="HAU1880740.1"/>
    </source>
</evidence>
<protein>
    <submittedName>
        <fullName evidence="2">Uncharacterized protein</fullName>
    </submittedName>
</protein>
<feature type="transmembrane region" description="Helical" evidence="1">
    <location>
        <begin position="139"/>
        <end position="166"/>
    </location>
</feature>
<proteinExistence type="predicted"/>
<name>A0AAN5PGX4_LEGPN</name>
<keyword evidence="1" id="KW-1133">Transmembrane helix</keyword>
<comment type="caution">
    <text evidence="2">The sequence shown here is derived from an EMBL/GenBank/DDBJ whole genome shotgun (WGS) entry which is preliminary data.</text>
</comment>
<feature type="transmembrane region" description="Helical" evidence="1">
    <location>
        <begin position="64"/>
        <end position="86"/>
    </location>
</feature>
<evidence type="ECO:0000256" key="1">
    <source>
        <dbReference type="SAM" id="Phobius"/>
    </source>
</evidence>
<sequence>MKLCTKIYHIELIIRCIMNTPDPALSISNPRLLSAIYFGLLSVVGTILINAFLTSIGIEEIIPVYQSVILGMVVASCTGAIFGEAIVRCKKPYKRKTFWLGFSMVIASLPVFDLGLVFLMSEDHAKLFEVTTLTSMVLFYLIVLAYSYVLFGILLAIASGLAAMYLRGQLVYDILHTQTRRQQKHKHALAKSKSEGHAHKVHR</sequence>
<evidence type="ECO:0000313" key="3">
    <source>
        <dbReference type="Proteomes" id="UP000866496"/>
    </source>
</evidence>
<feature type="transmembrane region" description="Helical" evidence="1">
    <location>
        <begin position="35"/>
        <end position="58"/>
    </location>
</feature>
<dbReference type="Proteomes" id="UP000866496">
    <property type="component" value="Unassembled WGS sequence"/>
</dbReference>
<reference evidence="2" key="1">
    <citation type="journal article" date="2018" name="Genome Biol.">
        <title>SKESA: strategic k-mer extension for scrupulous assemblies.</title>
        <authorList>
            <person name="Souvorov A."/>
            <person name="Agarwala R."/>
            <person name="Lipman D.J."/>
        </authorList>
    </citation>
    <scope>NUCLEOTIDE SEQUENCE</scope>
    <source>
        <strain evidence="2">AZ00058701</strain>
    </source>
</reference>
<gene>
    <name evidence="2" type="ORF">JBJ86_10875</name>
</gene>
<organism evidence="2 3">
    <name type="scientific">Legionella pneumophila</name>
    <dbReference type="NCBI Taxonomy" id="446"/>
    <lineage>
        <taxon>Bacteria</taxon>
        <taxon>Pseudomonadati</taxon>
        <taxon>Pseudomonadota</taxon>
        <taxon>Gammaproteobacteria</taxon>
        <taxon>Legionellales</taxon>
        <taxon>Legionellaceae</taxon>
        <taxon>Legionella</taxon>
    </lineage>
</organism>
<keyword evidence="1" id="KW-0812">Transmembrane</keyword>
<keyword evidence="1" id="KW-0472">Membrane</keyword>
<reference evidence="2" key="2">
    <citation type="submission" date="2019-10" db="EMBL/GenBank/DDBJ databases">
        <authorList>
            <consortium name="NCBI Pathogen Detection Project"/>
        </authorList>
    </citation>
    <scope>NUCLEOTIDE SEQUENCE</scope>
    <source>
        <strain evidence="2">AZ00058701</strain>
    </source>
</reference>